<dbReference type="VEuPathDB" id="FungiDB:VP01_1152g2"/>
<sequence length="162" mass="18199">MVRNNIGPPPYQPTPLFANLCPPWSIEPLFITRGPILPMRHNGATFPLLATAQVPSILPDEDPPVTYPFGNLSRIPSRLPRGFYKPHNYHHLQQHLIKNFLEQHADPTRFDRTPLPTSSSGISIKELSVTLPTLEIIIQPPTTVSKILPFLMLYLLLVASIL</sequence>
<gene>
    <name evidence="1" type="ORF">VP01_1152g2</name>
</gene>
<name>A0A0L6VT48_9BASI</name>
<dbReference type="AlphaFoldDB" id="A0A0L6VT48"/>
<comment type="caution">
    <text evidence="1">The sequence shown here is derived from an EMBL/GenBank/DDBJ whole genome shotgun (WGS) entry which is preliminary data.</text>
</comment>
<organism evidence="1 2">
    <name type="scientific">Puccinia sorghi</name>
    <dbReference type="NCBI Taxonomy" id="27349"/>
    <lineage>
        <taxon>Eukaryota</taxon>
        <taxon>Fungi</taxon>
        <taxon>Dikarya</taxon>
        <taxon>Basidiomycota</taxon>
        <taxon>Pucciniomycotina</taxon>
        <taxon>Pucciniomycetes</taxon>
        <taxon>Pucciniales</taxon>
        <taxon>Pucciniaceae</taxon>
        <taxon>Puccinia</taxon>
    </lineage>
</organism>
<accession>A0A0L6VT48</accession>
<dbReference type="Proteomes" id="UP000037035">
    <property type="component" value="Unassembled WGS sequence"/>
</dbReference>
<dbReference type="EMBL" id="LAVV01001699">
    <property type="protein sequence ID" value="KNZ63375.1"/>
    <property type="molecule type" value="Genomic_DNA"/>
</dbReference>
<protein>
    <submittedName>
        <fullName evidence="1">Uncharacterized protein</fullName>
    </submittedName>
</protein>
<proteinExistence type="predicted"/>
<keyword evidence="2" id="KW-1185">Reference proteome</keyword>
<reference evidence="1 2" key="1">
    <citation type="submission" date="2015-08" db="EMBL/GenBank/DDBJ databases">
        <title>Next Generation Sequencing and Analysis of the Genome of Puccinia sorghi L Schw, the Causal Agent of Maize Common Rust.</title>
        <authorList>
            <person name="Rochi L."/>
            <person name="Burguener G."/>
            <person name="Darino M."/>
            <person name="Turjanski A."/>
            <person name="Kreff E."/>
            <person name="Dieguez M.J."/>
            <person name="Sacco F."/>
        </authorList>
    </citation>
    <scope>NUCLEOTIDE SEQUENCE [LARGE SCALE GENOMIC DNA]</scope>
    <source>
        <strain evidence="1 2">RO10H11247</strain>
    </source>
</reference>
<evidence type="ECO:0000313" key="1">
    <source>
        <dbReference type="EMBL" id="KNZ63375.1"/>
    </source>
</evidence>
<evidence type="ECO:0000313" key="2">
    <source>
        <dbReference type="Proteomes" id="UP000037035"/>
    </source>
</evidence>